<evidence type="ECO:0000256" key="1">
    <source>
        <dbReference type="SAM" id="MobiDB-lite"/>
    </source>
</evidence>
<dbReference type="InterPro" id="IPR052519">
    <property type="entry name" value="Euk-type_GlcNAc_Kinase"/>
</dbReference>
<proteinExistence type="predicted"/>
<dbReference type="OrthoDB" id="8701357at2"/>
<dbReference type="Pfam" id="PF01869">
    <property type="entry name" value="BcrAD_BadFG"/>
    <property type="match status" value="1"/>
</dbReference>
<evidence type="ECO:0000259" key="2">
    <source>
        <dbReference type="Pfam" id="PF01869"/>
    </source>
</evidence>
<feature type="domain" description="ATPase BadF/BadG/BcrA/BcrD type" evidence="2">
    <location>
        <begin position="105"/>
        <end position="278"/>
    </location>
</feature>
<evidence type="ECO:0000313" key="3">
    <source>
        <dbReference type="EMBL" id="AZQ76043.1"/>
    </source>
</evidence>
<dbReference type="SUPFAM" id="SSF53067">
    <property type="entry name" value="Actin-like ATPase domain"/>
    <property type="match status" value="1"/>
</dbReference>
<dbReference type="EMBL" id="CP034593">
    <property type="protein sequence ID" value="AZQ76043.1"/>
    <property type="molecule type" value="Genomic_DNA"/>
</dbReference>
<name>A0A3Q9G2T0_9ACTO</name>
<keyword evidence="4" id="KW-1185">Reference proteome</keyword>
<sequence>MERADGSVVSTEFGGGVNPNSGSDPYRSLTDVLRRALDKIPEGDRARILAGVAGLAGFLSGPDAMTQATVDAWRSVGLPGTPTVCSDLVVGYWSALAQPGVEVPADGVILVAGTGAVAATIRGIAVDRIIDGYGYILGDRGAGAWLGMAVARAALDSATDRGPATVLEGLVLDGVSPHDWIGNFYKQPPNRVAALSMHLDTAQARDDEVAGQIVAQAIDELVQSVHAAAGKDATNIVLTGSIAAGDNPIGNGLREKLRGQGFNLIKGLDGVEGAVELAKRKMTGRWPMN</sequence>
<accession>A0A3Q9G2T0</accession>
<dbReference type="Proteomes" id="UP000280344">
    <property type="component" value="Chromosome"/>
</dbReference>
<organism evidence="3 4">
    <name type="scientific">Flaviflexus ciconiae</name>
    <dbReference type="NCBI Taxonomy" id="2496867"/>
    <lineage>
        <taxon>Bacteria</taxon>
        <taxon>Bacillati</taxon>
        <taxon>Actinomycetota</taxon>
        <taxon>Actinomycetes</taxon>
        <taxon>Actinomycetales</taxon>
        <taxon>Actinomycetaceae</taxon>
        <taxon>Flaviflexus</taxon>
    </lineage>
</organism>
<dbReference type="KEGG" id="flh:EJ997_00610"/>
<gene>
    <name evidence="3" type="ORF">EJ997_00610</name>
</gene>
<dbReference type="InterPro" id="IPR043129">
    <property type="entry name" value="ATPase_NBD"/>
</dbReference>
<dbReference type="PANTHER" id="PTHR43190:SF3">
    <property type="entry name" value="N-ACETYL-D-GLUCOSAMINE KINASE"/>
    <property type="match status" value="1"/>
</dbReference>
<dbReference type="AlphaFoldDB" id="A0A3Q9G2T0"/>
<dbReference type="Gene3D" id="3.30.420.40">
    <property type="match status" value="2"/>
</dbReference>
<protein>
    <recommendedName>
        <fullName evidence="2">ATPase BadF/BadG/BcrA/BcrD type domain-containing protein</fullName>
    </recommendedName>
</protein>
<feature type="region of interest" description="Disordered" evidence="1">
    <location>
        <begin position="1"/>
        <end position="25"/>
    </location>
</feature>
<dbReference type="InterPro" id="IPR002731">
    <property type="entry name" value="ATPase_BadF"/>
</dbReference>
<reference evidence="3 4" key="1">
    <citation type="submission" date="2018-12" db="EMBL/GenBank/DDBJ databases">
        <title>Complete genome sequence of Flaviflexus sp. H23T48.</title>
        <authorList>
            <person name="Bae J.-W."/>
            <person name="Lee J.-Y."/>
        </authorList>
    </citation>
    <scope>NUCLEOTIDE SEQUENCE [LARGE SCALE GENOMIC DNA]</scope>
    <source>
        <strain evidence="3 4">H23T48</strain>
    </source>
</reference>
<evidence type="ECO:0000313" key="4">
    <source>
        <dbReference type="Proteomes" id="UP000280344"/>
    </source>
</evidence>
<dbReference type="PANTHER" id="PTHR43190">
    <property type="entry name" value="N-ACETYL-D-GLUCOSAMINE KINASE"/>
    <property type="match status" value="1"/>
</dbReference>